<evidence type="ECO:0000256" key="1">
    <source>
        <dbReference type="ARBA" id="ARBA00004123"/>
    </source>
</evidence>
<evidence type="ECO:0000256" key="6">
    <source>
        <dbReference type="ARBA" id="ARBA00023163"/>
    </source>
</evidence>
<keyword evidence="6" id="KW-0804">Transcription</keyword>
<feature type="region of interest" description="Disordered" evidence="9">
    <location>
        <begin position="129"/>
        <end position="153"/>
    </location>
</feature>
<protein>
    <recommendedName>
        <fullName evidence="10">BZIP domain-containing protein</fullName>
    </recommendedName>
</protein>
<proteinExistence type="inferred from homology"/>
<dbReference type="PANTHER" id="PTHR47416">
    <property type="entry name" value="BASIC-LEUCINE ZIPPER TRANSCRIPTION FACTOR F-RELATED"/>
    <property type="match status" value="1"/>
</dbReference>
<evidence type="ECO:0000256" key="9">
    <source>
        <dbReference type="SAM" id="MobiDB-lite"/>
    </source>
</evidence>
<dbReference type="Proteomes" id="UP000775213">
    <property type="component" value="Unassembled WGS sequence"/>
</dbReference>
<comment type="subcellular location">
    <subcellularLocation>
        <location evidence="2">Endoplasmic reticulum membrane</location>
        <topology evidence="2">Single-pass membrane protein</topology>
    </subcellularLocation>
    <subcellularLocation>
        <location evidence="1">Nucleus</location>
    </subcellularLocation>
</comment>
<evidence type="ECO:0000313" key="11">
    <source>
        <dbReference type="EMBL" id="KAH0450654.1"/>
    </source>
</evidence>
<dbReference type="InterPro" id="IPR046347">
    <property type="entry name" value="bZIP_sf"/>
</dbReference>
<evidence type="ECO:0000256" key="2">
    <source>
        <dbReference type="ARBA" id="ARBA00004389"/>
    </source>
</evidence>
<evidence type="ECO:0000313" key="12">
    <source>
        <dbReference type="Proteomes" id="UP000775213"/>
    </source>
</evidence>
<dbReference type="GO" id="GO:0003700">
    <property type="term" value="F:DNA-binding transcription factor activity"/>
    <property type="evidence" value="ECO:0007669"/>
    <property type="project" value="InterPro"/>
</dbReference>
<dbReference type="PANTHER" id="PTHR47416:SF8">
    <property type="entry name" value="BASIC-LEUCINE ZIPPER TRANSCRIPTION FACTOR E-RELATED"/>
    <property type="match status" value="1"/>
</dbReference>
<evidence type="ECO:0000256" key="3">
    <source>
        <dbReference type="ARBA" id="ARBA00007163"/>
    </source>
</evidence>
<accession>A0AAV7G3W1</accession>
<dbReference type="SMART" id="SM00338">
    <property type="entry name" value="BRLZ"/>
    <property type="match status" value="1"/>
</dbReference>
<comment type="caution">
    <text evidence="11">The sequence shown here is derived from an EMBL/GenBank/DDBJ whole genome shotgun (WGS) entry which is preliminary data.</text>
</comment>
<keyword evidence="4" id="KW-0805">Transcription regulation</keyword>
<dbReference type="Pfam" id="PF00170">
    <property type="entry name" value="bZIP_1"/>
    <property type="match status" value="1"/>
</dbReference>
<keyword evidence="5" id="KW-0238">DNA-binding</keyword>
<dbReference type="GO" id="GO:0005789">
    <property type="term" value="C:endoplasmic reticulum membrane"/>
    <property type="evidence" value="ECO:0007669"/>
    <property type="project" value="UniProtKB-SubCell"/>
</dbReference>
<sequence length="337" mass="38253">MAEGSFASQEPNIVDDVDIDVLLQRFSDDPIFDFDLDLDLDLLRESWVPESDPPSNVFQPSGSSSPAPPTSVEAPSTEPGSPDSVSSFVNYIENFLMDDVDWGDGGKEVGEDSVVDFFSGALYDGSITSKADVGTPESYDESTKEGQSKEKEVPEVVVVEEDDDFVIKKRRRQMRNRESAMISRERKKLYIKDLEMKNKHLEIEYRRLDYALRYYTEENMALRQSLQFQKNRSCGASVAKQESAVLFMESLLLGSLFWFVSLVCLFLLPSLRSLSPNLKILSCSGRDLAMVVPRTKSRKSLMLGKDLRLILHKLKRRCRSMKARMKFFLFPLHAVLA</sequence>
<dbReference type="AlphaFoldDB" id="A0AAV7G3W1"/>
<evidence type="ECO:0000259" key="10">
    <source>
        <dbReference type="PROSITE" id="PS50217"/>
    </source>
</evidence>
<dbReference type="GO" id="GO:0003677">
    <property type="term" value="F:DNA binding"/>
    <property type="evidence" value="ECO:0007669"/>
    <property type="project" value="UniProtKB-KW"/>
</dbReference>
<keyword evidence="12" id="KW-1185">Reference proteome</keyword>
<dbReference type="InterPro" id="IPR004827">
    <property type="entry name" value="bZIP"/>
</dbReference>
<name>A0AAV7G3W1_DENCH</name>
<feature type="region of interest" description="Disordered" evidence="9">
    <location>
        <begin position="50"/>
        <end position="84"/>
    </location>
</feature>
<keyword evidence="7" id="KW-0539">Nucleus</keyword>
<evidence type="ECO:0000256" key="8">
    <source>
        <dbReference type="SAM" id="Coils"/>
    </source>
</evidence>
<evidence type="ECO:0000256" key="5">
    <source>
        <dbReference type="ARBA" id="ARBA00023125"/>
    </source>
</evidence>
<dbReference type="SUPFAM" id="SSF57959">
    <property type="entry name" value="Leucine zipper domain"/>
    <property type="match status" value="1"/>
</dbReference>
<dbReference type="GO" id="GO:0005634">
    <property type="term" value="C:nucleus"/>
    <property type="evidence" value="ECO:0007669"/>
    <property type="project" value="UniProtKB-SubCell"/>
</dbReference>
<feature type="domain" description="BZIP" evidence="10">
    <location>
        <begin position="166"/>
        <end position="226"/>
    </location>
</feature>
<evidence type="ECO:0000256" key="4">
    <source>
        <dbReference type="ARBA" id="ARBA00023015"/>
    </source>
</evidence>
<feature type="compositionally biased region" description="Basic and acidic residues" evidence="9">
    <location>
        <begin position="141"/>
        <end position="153"/>
    </location>
</feature>
<dbReference type="PROSITE" id="PS50217">
    <property type="entry name" value="BZIP"/>
    <property type="match status" value="1"/>
</dbReference>
<organism evidence="11 12">
    <name type="scientific">Dendrobium chrysotoxum</name>
    <name type="common">Orchid</name>
    <dbReference type="NCBI Taxonomy" id="161865"/>
    <lineage>
        <taxon>Eukaryota</taxon>
        <taxon>Viridiplantae</taxon>
        <taxon>Streptophyta</taxon>
        <taxon>Embryophyta</taxon>
        <taxon>Tracheophyta</taxon>
        <taxon>Spermatophyta</taxon>
        <taxon>Magnoliopsida</taxon>
        <taxon>Liliopsida</taxon>
        <taxon>Asparagales</taxon>
        <taxon>Orchidaceae</taxon>
        <taxon>Epidendroideae</taxon>
        <taxon>Malaxideae</taxon>
        <taxon>Dendrobiinae</taxon>
        <taxon>Dendrobium</taxon>
    </lineage>
</organism>
<feature type="coiled-coil region" evidence="8">
    <location>
        <begin position="184"/>
        <end position="211"/>
    </location>
</feature>
<reference evidence="11 12" key="1">
    <citation type="journal article" date="2021" name="Hortic Res">
        <title>Chromosome-scale assembly of the Dendrobium chrysotoxum genome enhances the understanding of orchid evolution.</title>
        <authorList>
            <person name="Zhang Y."/>
            <person name="Zhang G.Q."/>
            <person name="Zhang D."/>
            <person name="Liu X.D."/>
            <person name="Xu X.Y."/>
            <person name="Sun W.H."/>
            <person name="Yu X."/>
            <person name="Zhu X."/>
            <person name="Wang Z.W."/>
            <person name="Zhao X."/>
            <person name="Zhong W.Y."/>
            <person name="Chen H."/>
            <person name="Yin W.L."/>
            <person name="Huang T."/>
            <person name="Niu S.C."/>
            <person name="Liu Z.J."/>
        </authorList>
    </citation>
    <scope>NUCLEOTIDE SEQUENCE [LARGE SCALE GENOMIC DNA]</scope>
    <source>
        <strain evidence="11">Lindl</strain>
    </source>
</reference>
<evidence type="ECO:0000256" key="7">
    <source>
        <dbReference type="ARBA" id="ARBA00023242"/>
    </source>
</evidence>
<keyword evidence="8" id="KW-0175">Coiled coil</keyword>
<gene>
    <name evidence="11" type="ORF">IEQ34_021346</name>
</gene>
<dbReference type="Gene3D" id="1.20.5.170">
    <property type="match status" value="1"/>
</dbReference>
<dbReference type="CDD" id="cd14704">
    <property type="entry name" value="bZIP_HY5-like"/>
    <property type="match status" value="1"/>
</dbReference>
<comment type="similarity">
    <text evidence="3">Belongs to the bZIP family.</text>
</comment>
<dbReference type="EMBL" id="JAGFBR010000018">
    <property type="protein sequence ID" value="KAH0450654.1"/>
    <property type="molecule type" value="Genomic_DNA"/>
</dbReference>